<accession>A0A4Y7I5V2</accession>
<evidence type="ECO:0000256" key="3">
    <source>
        <dbReference type="ARBA" id="ARBA00023125"/>
    </source>
</evidence>
<keyword evidence="5" id="KW-0539">Nucleus</keyword>
<evidence type="ECO:0000313" key="9">
    <source>
        <dbReference type="Proteomes" id="UP000316621"/>
    </source>
</evidence>
<proteinExistence type="predicted"/>
<sequence>MAVTRKPSMGRQKIEIKRIEKEDARQVTFSKRRGGLIKKAHELCTLCGAEIAIIVFSPAGKPFSFIHPESVIDRYLSGYSLQENMTPTPLVSAHRDAKIRELNKEYTEALNKLEAEKKRGASLKKMKKASRKQFWWDPIDDLGVHELEQLSGAIDELKNQVAERADELLLGSSSSMSFLPGNNSSNGMSSTSHSEYSSTTTTYETKPAIPNHQILTSSLPHHGSYGTGFGFYGRNGLY</sequence>
<dbReference type="FunFam" id="3.40.1810.10:FF:000006">
    <property type="entry name" value="Agamous-like MADS-box protein AGL62"/>
    <property type="match status" value="1"/>
</dbReference>
<dbReference type="Gramene" id="RZC44313">
    <property type="protein sequence ID" value="RZC44313"/>
    <property type="gene ID" value="C5167_037264"/>
</dbReference>
<dbReference type="CDD" id="cd00265">
    <property type="entry name" value="MADS_MEF2_like"/>
    <property type="match status" value="1"/>
</dbReference>
<evidence type="ECO:0000256" key="4">
    <source>
        <dbReference type="ARBA" id="ARBA00023163"/>
    </source>
</evidence>
<name>A0A4Y7I5V2_PAPSO</name>
<feature type="domain" description="MADS-box" evidence="7">
    <location>
        <begin position="9"/>
        <end position="69"/>
    </location>
</feature>
<keyword evidence="2" id="KW-0805">Transcription regulation</keyword>
<dbReference type="AlphaFoldDB" id="A0A4Y7I5V2"/>
<dbReference type="Pfam" id="PF00319">
    <property type="entry name" value="SRF-TF"/>
    <property type="match status" value="1"/>
</dbReference>
<dbReference type="GO" id="GO:0045944">
    <property type="term" value="P:positive regulation of transcription by RNA polymerase II"/>
    <property type="evidence" value="ECO:0007669"/>
    <property type="project" value="InterPro"/>
</dbReference>
<dbReference type="InterPro" id="IPR002100">
    <property type="entry name" value="TF_MADSbox"/>
</dbReference>
<evidence type="ECO:0000313" key="8">
    <source>
        <dbReference type="EMBL" id="RZC44313.1"/>
    </source>
</evidence>
<gene>
    <name evidence="8" type="ORF">C5167_037264</name>
</gene>
<dbReference type="GO" id="GO:0000978">
    <property type="term" value="F:RNA polymerase II cis-regulatory region sequence-specific DNA binding"/>
    <property type="evidence" value="ECO:0007669"/>
    <property type="project" value="TreeGrafter"/>
</dbReference>
<dbReference type="PRINTS" id="PR00404">
    <property type="entry name" value="MADSDOMAIN"/>
</dbReference>
<comment type="subcellular location">
    <subcellularLocation>
        <location evidence="1">Nucleus</location>
    </subcellularLocation>
</comment>
<dbReference type="Gene3D" id="6.10.140.920">
    <property type="match status" value="1"/>
</dbReference>
<evidence type="ECO:0000259" key="7">
    <source>
        <dbReference type="PROSITE" id="PS50066"/>
    </source>
</evidence>
<organism evidence="8 9">
    <name type="scientific">Papaver somniferum</name>
    <name type="common">Opium poppy</name>
    <dbReference type="NCBI Taxonomy" id="3469"/>
    <lineage>
        <taxon>Eukaryota</taxon>
        <taxon>Viridiplantae</taxon>
        <taxon>Streptophyta</taxon>
        <taxon>Embryophyta</taxon>
        <taxon>Tracheophyta</taxon>
        <taxon>Spermatophyta</taxon>
        <taxon>Magnoliopsida</taxon>
        <taxon>Ranunculales</taxon>
        <taxon>Papaveraceae</taxon>
        <taxon>Papaveroideae</taxon>
        <taxon>Papaver</taxon>
    </lineage>
</organism>
<dbReference type="GO" id="GO:0046983">
    <property type="term" value="F:protein dimerization activity"/>
    <property type="evidence" value="ECO:0007669"/>
    <property type="project" value="InterPro"/>
</dbReference>
<keyword evidence="3" id="KW-0238">DNA-binding</keyword>
<dbReference type="EMBL" id="CM010715">
    <property type="protein sequence ID" value="RZC44313.1"/>
    <property type="molecule type" value="Genomic_DNA"/>
</dbReference>
<dbReference type="OMA" id="VHYDIVE"/>
<evidence type="ECO:0000256" key="5">
    <source>
        <dbReference type="ARBA" id="ARBA00023242"/>
    </source>
</evidence>
<keyword evidence="9" id="KW-1185">Reference proteome</keyword>
<evidence type="ECO:0000256" key="6">
    <source>
        <dbReference type="SAM" id="MobiDB-lite"/>
    </source>
</evidence>
<feature type="region of interest" description="Disordered" evidence="6">
    <location>
        <begin position="180"/>
        <end position="199"/>
    </location>
</feature>
<dbReference type="Gene3D" id="3.40.1810.10">
    <property type="entry name" value="Transcription factor, MADS-box"/>
    <property type="match status" value="1"/>
</dbReference>
<dbReference type="GO" id="GO:0005634">
    <property type="term" value="C:nucleus"/>
    <property type="evidence" value="ECO:0007669"/>
    <property type="project" value="UniProtKB-SubCell"/>
</dbReference>
<dbReference type="SMART" id="SM00432">
    <property type="entry name" value="MADS"/>
    <property type="match status" value="1"/>
</dbReference>
<dbReference type="PANTHER" id="PTHR11945:SF629">
    <property type="entry name" value="OS02G0164450 PROTEIN"/>
    <property type="match status" value="1"/>
</dbReference>
<evidence type="ECO:0000256" key="1">
    <source>
        <dbReference type="ARBA" id="ARBA00004123"/>
    </source>
</evidence>
<keyword evidence="4" id="KW-0804">Transcription</keyword>
<dbReference type="PROSITE" id="PS50066">
    <property type="entry name" value="MADS_BOX_2"/>
    <property type="match status" value="1"/>
</dbReference>
<dbReference type="PANTHER" id="PTHR11945">
    <property type="entry name" value="MADS BOX PROTEIN"/>
    <property type="match status" value="1"/>
</dbReference>
<dbReference type="SUPFAM" id="SSF55455">
    <property type="entry name" value="SRF-like"/>
    <property type="match status" value="1"/>
</dbReference>
<dbReference type="Proteomes" id="UP000316621">
    <property type="component" value="Chromosome 1"/>
</dbReference>
<reference evidence="8 9" key="1">
    <citation type="journal article" date="2018" name="Science">
        <title>The opium poppy genome and morphinan production.</title>
        <authorList>
            <person name="Guo L."/>
            <person name="Winzer T."/>
            <person name="Yang X."/>
            <person name="Li Y."/>
            <person name="Ning Z."/>
            <person name="He Z."/>
            <person name="Teodor R."/>
            <person name="Lu Y."/>
            <person name="Bowser T.A."/>
            <person name="Graham I.A."/>
            <person name="Ye K."/>
        </authorList>
    </citation>
    <scope>NUCLEOTIDE SEQUENCE [LARGE SCALE GENOMIC DNA]</scope>
    <source>
        <strain evidence="9">cv. HN1</strain>
        <tissue evidence="8">Leaves</tissue>
    </source>
</reference>
<dbReference type="GO" id="GO:0000981">
    <property type="term" value="F:DNA-binding transcription factor activity, RNA polymerase II-specific"/>
    <property type="evidence" value="ECO:0007669"/>
    <property type="project" value="TreeGrafter"/>
</dbReference>
<dbReference type="InterPro" id="IPR036879">
    <property type="entry name" value="TF_MADSbox_sf"/>
</dbReference>
<dbReference type="InterPro" id="IPR033896">
    <property type="entry name" value="MEF2-like_N"/>
</dbReference>
<evidence type="ECO:0000256" key="2">
    <source>
        <dbReference type="ARBA" id="ARBA00023015"/>
    </source>
</evidence>
<protein>
    <recommendedName>
        <fullName evidence="7">MADS-box domain-containing protein</fullName>
    </recommendedName>
</protein>